<dbReference type="Gene3D" id="2.60.200.20">
    <property type="match status" value="1"/>
</dbReference>
<keyword evidence="3" id="KW-0597">Phosphoprotein</keyword>
<dbReference type="InterPro" id="IPR000253">
    <property type="entry name" value="FHA_dom"/>
</dbReference>
<evidence type="ECO:0000313" key="9">
    <source>
        <dbReference type="EMBL" id="GCD21525.1"/>
    </source>
</evidence>
<dbReference type="PANTHER" id="PTHR36115:SF4">
    <property type="entry name" value="MEMBRANE PROTEIN"/>
    <property type="match status" value="1"/>
</dbReference>
<dbReference type="Pfam" id="PF06271">
    <property type="entry name" value="RDD"/>
    <property type="match status" value="1"/>
</dbReference>
<dbReference type="InterPro" id="IPR008984">
    <property type="entry name" value="SMAD_FHA_dom_sf"/>
</dbReference>
<dbReference type="EMBL" id="BHYL01000300">
    <property type="protein sequence ID" value="GCD21525.1"/>
    <property type="molecule type" value="Genomic_DNA"/>
</dbReference>
<dbReference type="Proteomes" id="UP000288246">
    <property type="component" value="Unassembled WGS sequence"/>
</dbReference>
<comment type="caution">
    <text evidence="9">The sequence shown here is derived from an EMBL/GenBank/DDBJ whole genome shotgun (WGS) entry which is preliminary data.</text>
</comment>
<proteinExistence type="predicted"/>
<keyword evidence="6 7" id="KW-0472">Membrane</keyword>
<keyword evidence="2" id="KW-1003">Cell membrane</keyword>
<dbReference type="PROSITE" id="PS50006">
    <property type="entry name" value="FHA_DOMAIN"/>
    <property type="match status" value="1"/>
</dbReference>
<accession>A0A401V3Q7</accession>
<evidence type="ECO:0000259" key="8">
    <source>
        <dbReference type="PROSITE" id="PS50006"/>
    </source>
</evidence>
<evidence type="ECO:0000256" key="4">
    <source>
        <dbReference type="ARBA" id="ARBA00022692"/>
    </source>
</evidence>
<evidence type="ECO:0000256" key="5">
    <source>
        <dbReference type="ARBA" id="ARBA00022989"/>
    </source>
</evidence>
<gene>
    <name evidence="9" type="ORF">CTKZ_30870</name>
</gene>
<dbReference type="InterPro" id="IPR051791">
    <property type="entry name" value="Pra-immunoreactive"/>
</dbReference>
<evidence type="ECO:0000256" key="3">
    <source>
        <dbReference type="ARBA" id="ARBA00022553"/>
    </source>
</evidence>
<dbReference type="CDD" id="cd00060">
    <property type="entry name" value="FHA"/>
    <property type="match status" value="1"/>
</dbReference>
<evidence type="ECO:0000256" key="7">
    <source>
        <dbReference type="SAM" id="Phobius"/>
    </source>
</evidence>
<protein>
    <recommendedName>
        <fullName evidence="8">FHA domain-containing protein</fullName>
    </recommendedName>
</protein>
<dbReference type="OrthoDB" id="3254248at2"/>
<dbReference type="AlphaFoldDB" id="A0A401V3Q7"/>
<dbReference type="GO" id="GO:0005886">
    <property type="term" value="C:plasma membrane"/>
    <property type="evidence" value="ECO:0007669"/>
    <property type="project" value="UniProtKB-SubCell"/>
</dbReference>
<dbReference type="Pfam" id="PF00498">
    <property type="entry name" value="FHA"/>
    <property type="match status" value="1"/>
</dbReference>
<evidence type="ECO:0000256" key="1">
    <source>
        <dbReference type="ARBA" id="ARBA00004651"/>
    </source>
</evidence>
<evidence type="ECO:0000256" key="6">
    <source>
        <dbReference type="ARBA" id="ARBA00023136"/>
    </source>
</evidence>
<name>A0A401V3Q7_9CELL</name>
<dbReference type="SUPFAM" id="SSF49879">
    <property type="entry name" value="SMAD/FHA domain"/>
    <property type="match status" value="1"/>
</dbReference>
<evidence type="ECO:0000313" key="10">
    <source>
        <dbReference type="Proteomes" id="UP000288246"/>
    </source>
</evidence>
<dbReference type="PANTHER" id="PTHR36115">
    <property type="entry name" value="PROLINE-RICH ANTIGEN HOMOLOG-RELATED"/>
    <property type="match status" value="1"/>
</dbReference>
<keyword evidence="5 7" id="KW-1133">Transmembrane helix</keyword>
<keyword evidence="4 7" id="KW-0812">Transmembrane</keyword>
<comment type="subcellular location">
    <subcellularLocation>
        <location evidence="1">Cell membrane</location>
        <topology evidence="1">Multi-pass membrane protein</topology>
    </subcellularLocation>
</comment>
<feature type="transmembrane region" description="Helical" evidence="7">
    <location>
        <begin position="118"/>
        <end position="145"/>
    </location>
</feature>
<organism evidence="9 10">
    <name type="scientific">Cellulomonas algicola</name>
    <dbReference type="NCBI Taxonomy" id="2071633"/>
    <lineage>
        <taxon>Bacteria</taxon>
        <taxon>Bacillati</taxon>
        <taxon>Actinomycetota</taxon>
        <taxon>Actinomycetes</taxon>
        <taxon>Micrococcales</taxon>
        <taxon>Cellulomonadaceae</taxon>
        <taxon>Cellulomonas</taxon>
    </lineage>
</organism>
<feature type="transmembrane region" description="Helical" evidence="7">
    <location>
        <begin position="64"/>
        <end position="87"/>
    </location>
</feature>
<dbReference type="InterPro" id="IPR010432">
    <property type="entry name" value="RDD"/>
</dbReference>
<feature type="domain" description="FHA" evidence="8">
    <location>
        <begin position="320"/>
        <end position="372"/>
    </location>
</feature>
<reference evidence="9 10" key="1">
    <citation type="submission" date="2018-11" db="EMBL/GenBank/DDBJ databases">
        <title>Draft genome sequence of Cellulomonas takizawaensis strain TKZ-21.</title>
        <authorList>
            <person name="Yamamura H."/>
            <person name="Hayashi T."/>
            <person name="Hamada M."/>
            <person name="Serisawa Y."/>
            <person name="Matsuyama K."/>
            <person name="Nakagawa Y."/>
            <person name="Otoguro M."/>
            <person name="Yanagida F."/>
            <person name="Hayakawa M."/>
        </authorList>
    </citation>
    <scope>NUCLEOTIDE SEQUENCE [LARGE SCALE GENOMIC DNA]</scope>
    <source>
        <strain evidence="9 10">TKZ-21</strain>
    </source>
</reference>
<feature type="transmembrane region" description="Helical" evidence="7">
    <location>
        <begin position="28"/>
        <end position="52"/>
    </location>
</feature>
<keyword evidence="10" id="KW-1185">Reference proteome</keyword>
<sequence>MQPVAPLHPPFRSAVPADEPPAGLGRRFVAGVIDAAVAVALGGWLVLPWWLATARAAATGERPPAAGVGVAVGIAVMAIVGAAQWVLHGRTGATLGRFAVGIRTLDVETRRPIGVGRVLVRGLVVAAGALVLGVGQVVVLLSPLLDRTGRRRGWHDLVARDEVLVVRGTELARPRGVHAWDGAAPGPAAAVVAPGAPEPPSVTAPVRVPRWAAAQTGGTEQLSEWLDDDAPSLVLAPVTPARSGPDLDTRALPIVRAAAAASAVSAPVAPVSGLDPELELTRPAPRRPDVRVAPARPRTVPTTAEFELSDGRRLTVERTALVGRNPATVADVQLVRVVDPARSVSKTHLQVGVEPAGVWVADRGSTNGTVVTLPGGGQVVCQVDHQVRLRVGATVVFGDCWMRLVRAPESSAVS</sequence>
<evidence type="ECO:0000256" key="2">
    <source>
        <dbReference type="ARBA" id="ARBA00022475"/>
    </source>
</evidence>